<dbReference type="GO" id="GO:0007023">
    <property type="term" value="P:post-chaperonin tubulin folding pathway"/>
    <property type="evidence" value="ECO:0007669"/>
    <property type="project" value="UniProtKB-UniRule"/>
</dbReference>
<dbReference type="Gene3D" id="1.20.58.90">
    <property type="match status" value="1"/>
</dbReference>
<dbReference type="InterPro" id="IPR004226">
    <property type="entry name" value="TBCA"/>
</dbReference>
<evidence type="ECO:0000256" key="2">
    <source>
        <dbReference type="ARBA" id="ARBA00004245"/>
    </source>
</evidence>
<evidence type="ECO:0000313" key="11">
    <source>
        <dbReference type="EMBL" id="ALC45509.1"/>
    </source>
</evidence>
<evidence type="ECO:0000256" key="7">
    <source>
        <dbReference type="ARBA" id="ARBA00023186"/>
    </source>
</evidence>
<comment type="function">
    <text evidence="1">Tubulin-folding protein; involved in the early step of the tubulin folding pathway.</text>
</comment>
<accession>A0A0M3QXA2</accession>
<organism evidence="11 12">
    <name type="scientific">Drosophila busckii</name>
    <name type="common">Fruit fly</name>
    <dbReference type="NCBI Taxonomy" id="30019"/>
    <lineage>
        <taxon>Eukaryota</taxon>
        <taxon>Metazoa</taxon>
        <taxon>Ecdysozoa</taxon>
        <taxon>Arthropoda</taxon>
        <taxon>Hexapoda</taxon>
        <taxon>Insecta</taxon>
        <taxon>Pterygota</taxon>
        <taxon>Neoptera</taxon>
        <taxon>Endopterygota</taxon>
        <taxon>Diptera</taxon>
        <taxon>Brachycera</taxon>
        <taxon>Muscomorpha</taxon>
        <taxon>Ephydroidea</taxon>
        <taxon>Drosophilidae</taxon>
        <taxon>Drosophila</taxon>
    </lineage>
</organism>
<dbReference type="Pfam" id="PF02970">
    <property type="entry name" value="TBCA"/>
    <property type="match status" value="1"/>
</dbReference>
<dbReference type="GO" id="GO:0007021">
    <property type="term" value="P:tubulin complex assembly"/>
    <property type="evidence" value="ECO:0007669"/>
    <property type="project" value="UniProtKB-UniRule"/>
</dbReference>
<dbReference type="GO" id="GO:0005829">
    <property type="term" value="C:cytosol"/>
    <property type="evidence" value="ECO:0007669"/>
    <property type="project" value="TreeGrafter"/>
</dbReference>
<dbReference type="InterPro" id="IPR036126">
    <property type="entry name" value="TBCA_sf"/>
</dbReference>
<keyword evidence="5 10" id="KW-0963">Cytoplasm</keyword>
<dbReference type="AlphaFoldDB" id="A0A0M3QXA2"/>
<keyword evidence="8 10" id="KW-0206">Cytoskeleton</keyword>
<keyword evidence="6 10" id="KW-0493">Microtubule</keyword>
<evidence type="ECO:0000256" key="4">
    <source>
        <dbReference type="ARBA" id="ARBA00015002"/>
    </source>
</evidence>
<dbReference type="STRING" id="30019.A0A0M3QXA2"/>
<dbReference type="EMBL" id="CP012526">
    <property type="protein sequence ID" value="ALC45509.1"/>
    <property type="molecule type" value="Genomic_DNA"/>
</dbReference>
<evidence type="ECO:0000256" key="10">
    <source>
        <dbReference type="RuleBase" id="RU364030"/>
    </source>
</evidence>
<evidence type="ECO:0000256" key="8">
    <source>
        <dbReference type="ARBA" id="ARBA00023212"/>
    </source>
</evidence>
<dbReference type="SUPFAM" id="SSF46988">
    <property type="entry name" value="Tubulin chaperone cofactor A"/>
    <property type="match status" value="1"/>
</dbReference>
<evidence type="ECO:0000256" key="3">
    <source>
        <dbReference type="ARBA" id="ARBA00006806"/>
    </source>
</evidence>
<proteinExistence type="inferred from homology"/>
<sequence length="110" mass="12891">MADPRIRQLVIKTGVIKRLTKEKTVYEKEVNIEIARLNKFKTDGADDHVLRKQQEVIQECQMMIPDSKRRLEKELEVLQKYLDDEQDLKDSETYTKALEVLTEAKSVLEA</sequence>
<gene>
    <name evidence="11" type="ORF">Dbus_chr3Rg259</name>
</gene>
<dbReference type="PANTHER" id="PTHR21500">
    <property type="entry name" value="TUBULIN-SPECIFIC CHAPERONE A"/>
    <property type="match status" value="1"/>
</dbReference>
<dbReference type="GO" id="GO:0048487">
    <property type="term" value="F:beta-tubulin binding"/>
    <property type="evidence" value="ECO:0007669"/>
    <property type="project" value="InterPro"/>
</dbReference>
<evidence type="ECO:0000256" key="1">
    <source>
        <dbReference type="ARBA" id="ARBA00003046"/>
    </source>
</evidence>
<dbReference type="OMA" id="EECEMMI"/>
<dbReference type="FunFam" id="1.20.58.90:FF:000010">
    <property type="entry name" value="Tubulin-specific chaperone A"/>
    <property type="match status" value="1"/>
</dbReference>
<comment type="similarity">
    <text evidence="3 10">Belongs to the TBCA family.</text>
</comment>
<keyword evidence="12" id="KW-1185">Reference proteome</keyword>
<evidence type="ECO:0000313" key="12">
    <source>
        <dbReference type="Proteomes" id="UP000494163"/>
    </source>
</evidence>
<dbReference type="OrthoDB" id="296187at2759"/>
<protein>
    <recommendedName>
        <fullName evidence="4 10">Tubulin-specific chaperone A</fullName>
    </recommendedName>
</protein>
<dbReference type="SMR" id="A0A0M3QXA2"/>
<name>A0A0M3QXA2_DROBS</name>
<evidence type="ECO:0000256" key="5">
    <source>
        <dbReference type="ARBA" id="ARBA00022490"/>
    </source>
</evidence>
<comment type="subcellular location">
    <subcellularLocation>
        <location evidence="2 10">Cytoplasm</location>
        <location evidence="2 10">Cytoskeleton</location>
    </subcellularLocation>
</comment>
<dbReference type="Proteomes" id="UP000494163">
    <property type="component" value="Chromosome 3R"/>
</dbReference>
<dbReference type="PANTHER" id="PTHR21500:SF0">
    <property type="entry name" value="TUBULIN-SPECIFIC CHAPERONE A"/>
    <property type="match status" value="1"/>
</dbReference>
<evidence type="ECO:0000256" key="9">
    <source>
        <dbReference type="ARBA" id="ARBA00026055"/>
    </source>
</evidence>
<dbReference type="GO" id="GO:0005874">
    <property type="term" value="C:microtubule"/>
    <property type="evidence" value="ECO:0007669"/>
    <property type="project" value="UniProtKB-KW"/>
</dbReference>
<evidence type="ECO:0000256" key="6">
    <source>
        <dbReference type="ARBA" id="ARBA00022701"/>
    </source>
</evidence>
<comment type="subunit">
    <text evidence="9 10">Supercomplex made of cofactors A to E. Cofactors A and D function by capturing and stabilizing tubulin in a quasi-native conformation. Cofactor E binds to the cofactor D-tubulin complex; interaction with cofactor C then causes the release of tubulin polypeptides that are committed to the native state.</text>
</comment>
<keyword evidence="7 10" id="KW-0143">Chaperone</keyword>
<reference evidence="11 12" key="1">
    <citation type="submission" date="2015-08" db="EMBL/GenBank/DDBJ databases">
        <title>Ancestral chromatin configuration constrains chromatin evolution on differentiating sex chromosomes in Drosophila.</title>
        <authorList>
            <person name="Zhou Q."/>
            <person name="Bachtrog D."/>
        </authorList>
    </citation>
    <scope>NUCLEOTIDE SEQUENCE [LARGE SCALE GENOMIC DNA]</scope>
    <source>
        <tissue evidence="11">Whole larvae</tissue>
    </source>
</reference>